<name>A0ACC1N5K9_9HYPO</name>
<reference evidence="1" key="1">
    <citation type="submission" date="2022-08" db="EMBL/GenBank/DDBJ databases">
        <title>Genome Sequence of Lecanicillium fungicola.</title>
        <authorList>
            <person name="Buettner E."/>
        </authorList>
    </citation>
    <scope>NUCLEOTIDE SEQUENCE</scope>
    <source>
        <strain evidence="1">Babe33</strain>
    </source>
</reference>
<dbReference type="Proteomes" id="UP001143910">
    <property type="component" value="Unassembled WGS sequence"/>
</dbReference>
<evidence type="ECO:0000313" key="2">
    <source>
        <dbReference type="Proteomes" id="UP001143910"/>
    </source>
</evidence>
<accession>A0ACC1N5K9</accession>
<organism evidence="1 2">
    <name type="scientific">Zarea fungicola</name>
    <dbReference type="NCBI Taxonomy" id="93591"/>
    <lineage>
        <taxon>Eukaryota</taxon>
        <taxon>Fungi</taxon>
        <taxon>Dikarya</taxon>
        <taxon>Ascomycota</taxon>
        <taxon>Pezizomycotina</taxon>
        <taxon>Sordariomycetes</taxon>
        <taxon>Hypocreomycetidae</taxon>
        <taxon>Hypocreales</taxon>
        <taxon>Cordycipitaceae</taxon>
        <taxon>Zarea</taxon>
    </lineage>
</organism>
<proteinExistence type="predicted"/>
<evidence type="ECO:0000313" key="1">
    <source>
        <dbReference type="EMBL" id="KAJ2973766.1"/>
    </source>
</evidence>
<dbReference type="EMBL" id="JANJQO010000923">
    <property type="protein sequence ID" value="KAJ2973766.1"/>
    <property type="molecule type" value="Genomic_DNA"/>
</dbReference>
<gene>
    <name evidence="1" type="ORF">NQ176_g6421</name>
</gene>
<comment type="caution">
    <text evidence="1">The sequence shown here is derived from an EMBL/GenBank/DDBJ whole genome shotgun (WGS) entry which is preliminary data.</text>
</comment>
<keyword evidence="2" id="KW-1185">Reference proteome</keyword>
<protein>
    <submittedName>
        <fullName evidence="1">Uncharacterized protein</fullName>
    </submittedName>
</protein>
<sequence>MANPFQTHLTSMAFERGPLQSAILSLAASHLAKMSPQAGPGTALAATRHYQMTVRSLAAAVESSTDILSDSTLAAILMLQVRRQFVDDVNEAPECHLAAAKEIIRLRGGPSALSTACSQFLFSIFSYHDILGSISQKRVPLIPDHGHILPDPASPFYSGITEILDIVSSISMLQPWKNGTEEVTSSQMNAAVQLLEHKLETWSPPPEACEDQDLFHTARAYHSAAYIYLLRVAYNIGTPHPRTLHRVRICLDALAQVPVTSSFASIHVWPLFTAGCEAVDLCDRQFIRLRFENMYKERGMLSLIRVREAMETVWVCKDMEESDVRQSLGCLEALGAFGVQIDLV</sequence>